<comment type="caution">
    <text evidence="2">The sequence shown here is derived from an EMBL/GenBank/DDBJ whole genome shotgun (WGS) entry which is preliminary data.</text>
</comment>
<reference evidence="2 3" key="1">
    <citation type="submission" date="2012-09" db="EMBL/GenBank/DDBJ databases">
        <title>Genome Sequence of alkane-degrading Bacterium Alcanivorax sp. 6-D-6.</title>
        <authorList>
            <person name="Lai Q."/>
            <person name="Shao Z."/>
        </authorList>
    </citation>
    <scope>NUCLEOTIDE SEQUENCE [LARGE SCALE GENOMIC DNA]</scope>
    <source>
        <strain evidence="2 3">6-D-6</strain>
    </source>
</reference>
<sequence>MHMMAHDLAGVGIGHQTYVAHARAGRQKGDIRHPDLVRPAGYHLLGARLEQIRVTPEAVMTVRGLMVGPAARHQQALGPRYLEQLIPAQMKGVIRLSMEKMLEACERRSGAGDDGWSGQSSPPAVPDPPWLAVLAPPDTRLGG</sequence>
<keyword evidence="3" id="KW-1185">Reference proteome</keyword>
<evidence type="ECO:0000256" key="1">
    <source>
        <dbReference type="SAM" id="MobiDB-lite"/>
    </source>
</evidence>
<evidence type="ECO:0000313" key="3">
    <source>
        <dbReference type="Proteomes" id="UP000771797"/>
    </source>
</evidence>
<dbReference type="Proteomes" id="UP000771797">
    <property type="component" value="Unassembled WGS sequence"/>
</dbReference>
<evidence type="ECO:0000313" key="2">
    <source>
        <dbReference type="EMBL" id="KAF0804200.1"/>
    </source>
</evidence>
<accession>A0ABQ6Y5L4</accession>
<name>A0ABQ6Y5L4_9GAMM</name>
<feature type="region of interest" description="Disordered" evidence="1">
    <location>
        <begin position="106"/>
        <end position="143"/>
    </location>
</feature>
<protein>
    <submittedName>
        <fullName evidence="2">Uncharacterized protein</fullName>
    </submittedName>
</protein>
<organism evidence="2 3">
    <name type="scientific">Alcanivorax xiamenensis</name>
    <dbReference type="NCBI Taxonomy" id="1177156"/>
    <lineage>
        <taxon>Bacteria</taxon>
        <taxon>Pseudomonadati</taxon>
        <taxon>Pseudomonadota</taxon>
        <taxon>Gammaproteobacteria</taxon>
        <taxon>Oceanospirillales</taxon>
        <taxon>Alcanivoracaceae</taxon>
        <taxon>Alcanivorax</taxon>
    </lineage>
</organism>
<dbReference type="EMBL" id="AQPF01000036">
    <property type="protein sequence ID" value="KAF0804200.1"/>
    <property type="molecule type" value="Genomic_DNA"/>
</dbReference>
<gene>
    <name evidence="2" type="ORF">A6D6_03282</name>
</gene>
<proteinExistence type="predicted"/>